<evidence type="ECO:0000313" key="2">
    <source>
        <dbReference type="EMBL" id="OIP56345.1"/>
    </source>
</evidence>
<feature type="transmembrane region" description="Helical" evidence="1">
    <location>
        <begin position="141"/>
        <end position="166"/>
    </location>
</feature>
<keyword evidence="1" id="KW-1133">Transmembrane helix</keyword>
<feature type="transmembrane region" description="Helical" evidence="1">
    <location>
        <begin position="45"/>
        <end position="69"/>
    </location>
</feature>
<proteinExistence type="predicted"/>
<accession>A0A1J5F7X2</accession>
<reference evidence="2 3" key="1">
    <citation type="journal article" date="2016" name="Environ. Microbiol.">
        <title>Genomic resolution of a cold subsurface aquifer community provides metabolic insights for novel microbes adapted to high CO concentrations.</title>
        <authorList>
            <person name="Probst A.J."/>
            <person name="Castelle C.J."/>
            <person name="Singh A."/>
            <person name="Brown C.T."/>
            <person name="Anantharaman K."/>
            <person name="Sharon I."/>
            <person name="Hug L.A."/>
            <person name="Burstein D."/>
            <person name="Emerson J.B."/>
            <person name="Thomas B.C."/>
            <person name="Banfield J.F."/>
        </authorList>
    </citation>
    <scope>NUCLEOTIDE SEQUENCE [LARGE SCALE GENOMIC DNA]</scope>
    <source>
        <strain evidence="2">CG2_30_39_24</strain>
    </source>
</reference>
<keyword evidence="1" id="KW-0812">Transmembrane</keyword>
<dbReference type="Proteomes" id="UP000183922">
    <property type="component" value="Unassembled WGS sequence"/>
</dbReference>
<evidence type="ECO:0008006" key="4">
    <source>
        <dbReference type="Google" id="ProtNLM"/>
    </source>
</evidence>
<feature type="transmembrane region" description="Helical" evidence="1">
    <location>
        <begin position="110"/>
        <end position="135"/>
    </location>
</feature>
<evidence type="ECO:0000313" key="3">
    <source>
        <dbReference type="Proteomes" id="UP000183922"/>
    </source>
</evidence>
<feature type="transmembrane region" description="Helical" evidence="1">
    <location>
        <begin position="12"/>
        <end position="33"/>
    </location>
</feature>
<evidence type="ECO:0000256" key="1">
    <source>
        <dbReference type="SAM" id="Phobius"/>
    </source>
</evidence>
<dbReference type="AlphaFoldDB" id="A0A1J5F7X2"/>
<sequence>MVNITTLQKINISYAVKFLVILTVATGAPLIGIHSQWLTGPIVNMAMILAVFIIGIRGALLIGILPSTIALGTGLLPAVLAPMIPFIIISNFLLILILDYFKSKFTSYGIALFFAAGAKYLFLFTTSSIVTNLLLNQSLALTVAVLMSWPQFFTAIIGGVLAWGILKFINK</sequence>
<dbReference type="EMBL" id="MNYR01000018">
    <property type="protein sequence ID" value="OIP56345.1"/>
    <property type="molecule type" value="Genomic_DNA"/>
</dbReference>
<organism evidence="2 3">
    <name type="scientific">Candidatus Kuenenbacteria bacterium CG2_30_39_24</name>
    <dbReference type="NCBI Taxonomy" id="1805236"/>
    <lineage>
        <taxon>Bacteria</taxon>
        <taxon>Candidatus Kueneniibacteriota</taxon>
    </lineage>
</organism>
<keyword evidence="1" id="KW-0472">Membrane</keyword>
<comment type="caution">
    <text evidence="2">The sequence shown here is derived from an EMBL/GenBank/DDBJ whole genome shotgun (WGS) entry which is preliminary data.</text>
</comment>
<gene>
    <name evidence="2" type="ORF">AUK13_01315</name>
</gene>
<dbReference type="STRING" id="1805236.AUK13_01315"/>
<protein>
    <recommendedName>
        <fullName evidence="4">ECF transporter S component</fullName>
    </recommendedName>
</protein>
<name>A0A1J5F7X2_9BACT</name>
<feature type="transmembrane region" description="Helical" evidence="1">
    <location>
        <begin position="75"/>
        <end position="98"/>
    </location>
</feature>